<comment type="caution">
    <text evidence="6">The sequence shown here is derived from an EMBL/GenBank/DDBJ whole genome shotgun (WGS) entry which is preliminary data.</text>
</comment>
<feature type="non-terminal residue" evidence="6">
    <location>
        <position position="1"/>
    </location>
</feature>
<evidence type="ECO:0000256" key="4">
    <source>
        <dbReference type="ARBA" id="ARBA00023224"/>
    </source>
</evidence>
<dbReference type="PANTHER" id="PTHR24243:SF208">
    <property type="entry name" value="PYROKININ-1 RECEPTOR"/>
    <property type="match status" value="1"/>
</dbReference>
<accession>A0A2A2K1K7</accession>
<dbReference type="EMBL" id="LIAE01009873">
    <property type="protein sequence ID" value="PAV67857.1"/>
    <property type="molecule type" value="Genomic_DNA"/>
</dbReference>
<evidence type="ECO:0000256" key="3">
    <source>
        <dbReference type="ARBA" id="ARBA00023170"/>
    </source>
</evidence>
<evidence type="ECO:0000256" key="5">
    <source>
        <dbReference type="SAM" id="Phobius"/>
    </source>
</evidence>
<keyword evidence="4" id="KW-0807">Transducer</keyword>
<evidence type="ECO:0000256" key="1">
    <source>
        <dbReference type="ARBA" id="ARBA00004141"/>
    </source>
</evidence>
<keyword evidence="5" id="KW-0472">Membrane</keyword>
<protein>
    <recommendedName>
        <fullName evidence="8">G-protein coupled receptors family 1 profile domain-containing protein</fullName>
    </recommendedName>
</protein>
<dbReference type="GO" id="GO:0004930">
    <property type="term" value="F:G protein-coupled receptor activity"/>
    <property type="evidence" value="ECO:0007669"/>
    <property type="project" value="UniProtKB-KW"/>
</dbReference>
<evidence type="ECO:0000256" key="2">
    <source>
        <dbReference type="ARBA" id="ARBA00023040"/>
    </source>
</evidence>
<name>A0A2A2K1K7_9BILA</name>
<keyword evidence="5" id="KW-1133">Transmembrane helix</keyword>
<keyword evidence="3" id="KW-0675">Receptor</keyword>
<dbReference type="OrthoDB" id="10011262at2759"/>
<dbReference type="Proteomes" id="UP000218231">
    <property type="component" value="Unassembled WGS sequence"/>
</dbReference>
<dbReference type="GO" id="GO:0005886">
    <property type="term" value="C:plasma membrane"/>
    <property type="evidence" value="ECO:0007669"/>
    <property type="project" value="TreeGrafter"/>
</dbReference>
<comment type="subcellular location">
    <subcellularLocation>
        <location evidence="1">Membrane</location>
        <topology evidence="1">Multi-pass membrane protein</topology>
    </subcellularLocation>
</comment>
<sequence>EPSTNKLNANAMLFAVVLMLLVCVGPQAPARLLFDIYGQYHPKAIVYTCVSQLLVFLNAALNFCLYCVVSKRYRVLMRQTIKRLLRRIEGVDKPFPLSVKQSKSGSSAHATSLEDHSHRPMILIQPV</sequence>
<keyword evidence="7" id="KW-1185">Reference proteome</keyword>
<dbReference type="STRING" id="2018661.A0A2A2K1K7"/>
<reference evidence="6 7" key="1">
    <citation type="journal article" date="2017" name="Curr. Biol.">
        <title>Genome architecture and evolution of a unichromosomal asexual nematode.</title>
        <authorList>
            <person name="Fradin H."/>
            <person name="Zegar C."/>
            <person name="Gutwein M."/>
            <person name="Lucas J."/>
            <person name="Kovtun M."/>
            <person name="Corcoran D."/>
            <person name="Baugh L.R."/>
            <person name="Kiontke K."/>
            <person name="Gunsalus K."/>
            <person name="Fitch D.H."/>
            <person name="Piano F."/>
        </authorList>
    </citation>
    <scope>NUCLEOTIDE SEQUENCE [LARGE SCALE GENOMIC DNA]</scope>
    <source>
        <strain evidence="6">PF1309</strain>
    </source>
</reference>
<dbReference type="Gene3D" id="1.20.1070.10">
    <property type="entry name" value="Rhodopsin 7-helix transmembrane proteins"/>
    <property type="match status" value="1"/>
</dbReference>
<dbReference type="AlphaFoldDB" id="A0A2A2K1K7"/>
<evidence type="ECO:0000313" key="6">
    <source>
        <dbReference type="EMBL" id="PAV67857.1"/>
    </source>
</evidence>
<dbReference type="SUPFAM" id="SSF81321">
    <property type="entry name" value="Family A G protein-coupled receptor-like"/>
    <property type="match status" value="1"/>
</dbReference>
<evidence type="ECO:0008006" key="8">
    <source>
        <dbReference type="Google" id="ProtNLM"/>
    </source>
</evidence>
<keyword evidence="2" id="KW-0297">G-protein coupled receptor</keyword>
<evidence type="ECO:0000313" key="7">
    <source>
        <dbReference type="Proteomes" id="UP000218231"/>
    </source>
</evidence>
<feature type="transmembrane region" description="Helical" evidence="5">
    <location>
        <begin position="12"/>
        <end position="32"/>
    </location>
</feature>
<gene>
    <name evidence="6" type="ORF">WR25_24113</name>
</gene>
<keyword evidence="5" id="KW-0812">Transmembrane</keyword>
<dbReference type="PANTHER" id="PTHR24243">
    <property type="entry name" value="G-PROTEIN COUPLED RECEPTOR"/>
    <property type="match status" value="1"/>
</dbReference>
<organism evidence="6 7">
    <name type="scientific">Diploscapter pachys</name>
    <dbReference type="NCBI Taxonomy" id="2018661"/>
    <lineage>
        <taxon>Eukaryota</taxon>
        <taxon>Metazoa</taxon>
        <taxon>Ecdysozoa</taxon>
        <taxon>Nematoda</taxon>
        <taxon>Chromadorea</taxon>
        <taxon>Rhabditida</taxon>
        <taxon>Rhabditina</taxon>
        <taxon>Rhabditomorpha</taxon>
        <taxon>Rhabditoidea</taxon>
        <taxon>Rhabditidae</taxon>
        <taxon>Diploscapter</taxon>
    </lineage>
</organism>
<proteinExistence type="predicted"/>
<feature type="transmembrane region" description="Helical" evidence="5">
    <location>
        <begin position="44"/>
        <end position="69"/>
    </location>
</feature>